<evidence type="ECO:0000313" key="3">
    <source>
        <dbReference type="Proteomes" id="UP001476282"/>
    </source>
</evidence>
<dbReference type="Proteomes" id="UP001476282">
    <property type="component" value="Unassembled WGS sequence"/>
</dbReference>
<comment type="caution">
    <text evidence="2">The sequence shown here is derived from an EMBL/GenBank/DDBJ whole genome shotgun (WGS) entry which is preliminary data.</text>
</comment>
<dbReference type="InterPro" id="IPR001087">
    <property type="entry name" value="GDSL"/>
</dbReference>
<dbReference type="Pfam" id="PF00657">
    <property type="entry name" value="Lipase_GDSL"/>
    <property type="match status" value="1"/>
</dbReference>
<sequence length="490" mass="52576">MIRATLAAGLALAFIPTARAAEQIVTLGDSLTFAYEAEFGFRVKILNPSTFSLETHGDGFDTYRPGKVRNWIETLNHATYRHDWFDIGTRRTFTIPLVSGTFLLRHEYNWAIPGARAADLHDFISGNKSFTDIANSSDSGDSGLSVGEAMVLAGIDDSDFSLTELRTQVQSQAERLTYFVGGNDMRGVYGGIYNATLTPAEIEAFVSGFVSDSTAVIDQVQTWNPGIPIVIVAVPHIGITPEIRGKYPTDPVKTGYVTDVTRDLNQRLKSLADSRGLGFADIFGPTLGLLDGTAPFTIHGIPFTNAGSVTGDLDYVWLNGEFSANFHPNTNAQAVIANVIIHAFNTTYGDEIPLLTASEMLGGLLGKSAAQIDMSFANWMTGFQLTGLGESDDSDGDGIPAVVEFALGLDPTYPDSDFVSLESTGSGYELRYPIRLPSTTEVTVDAETGLTLDDFTPVTPSPTVAADGYAHAPLPGDNQAFIRLNANTSP</sequence>
<dbReference type="SUPFAM" id="SSF52266">
    <property type="entry name" value="SGNH hydrolase"/>
    <property type="match status" value="1"/>
</dbReference>
<gene>
    <name evidence="2" type="ORF">Hsar01_01048</name>
</gene>
<name>A0ABP9UMB3_9BACT</name>
<protein>
    <recommendedName>
        <fullName evidence="4">SGNH hydrolase-type esterase domain-containing protein</fullName>
    </recommendedName>
</protein>
<proteinExistence type="predicted"/>
<evidence type="ECO:0008006" key="4">
    <source>
        <dbReference type="Google" id="ProtNLM"/>
    </source>
</evidence>
<dbReference type="RefSeq" id="WP_353565985.1">
    <property type="nucleotide sequence ID" value="NZ_BAABRI010000005.1"/>
</dbReference>
<accession>A0ABP9UMB3</accession>
<organism evidence="2 3">
    <name type="scientific">Haloferula sargassicola</name>
    <dbReference type="NCBI Taxonomy" id="490096"/>
    <lineage>
        <taxon>Bacteria</taxon>
        <taxon>Pseudomonadati</taxon>
        <taxon>Verrucomicrobiota</taxon>
        <taxon>Verrucomicrobiia</taxon>
        <taxon>Verrucomicrobiales</taxon>
        <taxon>Verrucomicrobiaceae</taxon>
        <taxon>Haloferula</taxon>
    </lineage>
</organism>
<evidence type="ECO:0000256" key="1">
    <source>
        <dbReference type="SAM" id="SignalP"/>
    </source>
</evidence>
<reference evidence="2 3" key="1">
    <citation type="submission" date="2024-02" db="EMBL/GenBank/DDBJ databases">
        <title>Haloferula sargassicola NBRC 104335.</title>
        <authorList>
            <person name="Ichikawa N."/>
            <person name="Katano-Makiyama Y."/>
            <person name="Hidaka K."/>
        </authorList>
    </citation>
    <scope>NUCLEOTIDE SEQUENCE [LARGE SCALE GENOMIC DNA]</scope>
    <source>
        <strain evidence="2 3">NBRC 104335</strain>
    </source>
</reference>
<keyword evidence="1" id="KW-0732">Signal</keyword>
<evidence type="ECO:0000313" key="2">
    <source>
        <dbReference type="EMBL" id="GAA5481837.1"/>
    </source>
</evidence>
<feature type="signal peptide" evidence="1">
    <location>
        <begin position="1"/>
        <end position="20"/>
    </location>
</feature>
<keyword evidence="3" id="KW-1185">Reference proteome</keyword>
<dbReference type="Gene3D" id="3.40.50.1110">
    <property type="entry name" value="SGNH hydrolase"/>
    <property type="match status" value="1"/>
</dbReference>
<feature type="chain" id="PRO_5045869943" description="SGNH hydrolase-type esterase domain-containing protein" evidence="1">
    <location>
        <begin position="21"/>
        <end position="490"/>
    </location>
</feature>
<dbReference type="EMBL" id="BAABRI010000005">
    <property type="protein sequence ID" value="GAA5481837.1"/>
    <property type="molecule type" value="Genomic_DNA"/>
</dbReference>
<dbReference type="InterPro" id="IPR036514">
    <property type="entry name" value="SGNH_hydro_sf"/>
</dbReference>